<feature type="domain" description="Glycosyltransferase subfamily 4-like N-terminal" evidence="3">
    <location>
        <begin position="53"/>
        <end position="168"/>
    </location>
</feature>
<dbReference type="EC" id="2.4.-.-" evidence="4"/>
<protein>
    <submittedName>
        <fullName evidence="4">Glycosyltransferase family 4 protein</fullName>
        <ecNumber evidence="4">2.4.-.-</ecNumber>
    </submittedName>
</protein>
<dbReference type="InterPro" id="IPR028098">
    <property type="entry name" value="Glyco_trans_4-like_N"/>
</dbReference>
<dbReference type="Pfam" id="PF13439">
    <property type="entry name" value="Glyco_transf_4"/>
    <property type="match status" value="1"/>
</dbReference>
<evidence type="ECO:0000259" key="3">
    <source>
        <dbReference type="Pfam" id="PF13439"/>
    </source>
</evidence>
<dbReference type="Pfam" id="PF00534">
    <property type="entry name" value="Glycos_transf_1"/>
    <property type="match status" value="1"/>
</dbReference>
<dbReference type="PANTHER" id="PTHR45947">
    <property type="entry name" value="SULFOQUINOVOSYL TRANSFERASE SQD2"/>
    <property type="match status" value="1"/>
</dbReference>
<dbReference type="PANTHER" id="PTHR45947:SF3">
    <property type="entry name" value="SULFOQUINOVOSYL TRANSFERASE SQD2"/>
    <property type="match status" value="1"/>
</dbReference>
<keyword evidence="5" id="KW-1185">Reference proteome</keyword>
<dbReference type="InterPro" id="IPR001296">
    <property type="entry name" value="Glyco_trans_1"/>
</dbReference>
<keyword evidence="4" id="KW-0328">Glycosyltransferase</keyword>
<dbReference type="InterPro" id="IPR050194">
    <property type="entry name" value="Glycosyltransferase_grp1"/>
</dbReference>
<dbReference type="CDD" id="cd03801">
    <property type="entry name" value="GT4_PimA-like"/>
    <property type="match status" value="1"/>
</dbReference>
<sequence length="329" mass="36129">MAAVGTTATKRCGATTSAPPTIRTASAPSRSAVRSTTAPWLRTTDVGVRVCRFRSISHTGSFYFAPQIAIAVWRADADVIHAHNDHAFPLLFAAASVTDEQLVVTTHYHGASANGVRNVLLSGYRPLGRYAVRRTNDLISVSNWERERLEEDFGVEATVIPNGVDINRFANAEAERRDRQYLPCVGRLEKYKGVQHVIRALSELPEYDLVIAGGGPYRNELERIAREEYVSDRVDFLGYAEDERIPKLYSGAAVYLALSKFEAYGIIVVEALSAGTPCVVREKGGLRNWTRRDGVIGVSDTSALELSNAVRSVVEQSPSEQIPTWGQCS</sequence>
<dbReference type="EMBL" id="JBHUDL010000010">
    <property type="protein sequence ID" value="MFD1633874.1"/>
    <property type="molecule type" value="Genomic_DNA"/>
</dbReference>
<feature type="domain" description="Glycosyl transferase family 1" evidence="2">
    <location>
        <begin position="170"/>
        <end position="318"/>
    </location>
</feature>
<evidence type="ECO:0000256" key="1">
    <source>
        <dbReference type="SAM" id="MobiDB-lite"/>
    </source>
</evidence>
<comment type="caution">
    <text evidence="4">The sequence shown here is derived from an EMBL/GenBank/DDBJ whole genome shotgun (WGS) entry which is preliminary data.</text>
</comment>
<keyword evidence="4" id="KW-0808">Transferase</keyword>
<accession>A0ABD6CXI9</accession>
<dbReference type="Proteomes" id="UP001597075">
    <property type="component" value="Unassembled WGS sequence"/>
</dbReference>
<proteinExistence type="predicted"/>
<gene>
    <name evidence="4" type="ORF">ACFSBJ_09020</name>
</gene>
<dbReference type="RefSeq" id="WP_256404140.1">
    <property type="nucleotide sequence ID" value="NZ_CP187151.1"/>
</dbReference>
<evidence type="ECO:0000313" key="4">
    <source>
        <dbReference type="EMBL" id="MFD1633874.1"/>
    </source>
</evidence>
<reference evidence="4 5" key="1">
    <citation type="journal article" date="2019" name="Int. J. Syst. Evol. Microbiol.">
        <title>The Global Catalogue of Microorganisms (GCM) 10K type strain sequencing project: providing services to taxonomists for standard genome sequencing and annotation.</title>
        <authorList>
            <consortium name="The Broad Institute Genomics Platform"/>
            <consortium name="The Broad Institute Genome Sequencing Center for Infectious Disease"/>
            <person name="Wu L."/>
            <person name="Ma J."/>
        </authorList>
    </citation>
    <scope>NUCLEOTIDE SEQUENCE [LARGE SCALE GENOMIC DNA]</scope>
    <source>
        <strain evidence="4 5">CGMCC 1.10594</strain>
    </source>
</reference>
<feature type="region of interest" description="Disordered" evidence="1">
    <location>
        <begin position="1"/>
        <end position="29"/>
    </location>
</feature>
<name>A0ABD6CXI9_9EURY</name>
<dbReference type="GO" id="GO:0016757">
    <property type="term" value="F:glycosyltransferase activity"/>
    <property type="evidence" value="ECO:0007669"/>
    <property type="project" value="UniProtKB-KW"/>
</dbReference>
<organism evidence="4 5">
    <name type="scientific">Haloplanus ruber</name>
    <dbReference type="NCBI Taxonomy" id="869892"/>
    <lineage>
        <taxon>Archaea</taxon>
        <taxon>Methanobacteriati</taxon>
        <taxon>Methanobacteriota</taxon>
        <taxon>Stenosarchaea group</taxon>
        <taxon>Halobacteria</taxon>
        <taxon>Halobacteriales</taxon>
        <taxon>Haloferacaceae</taxon>
        <taxon>Haloplanus</taxon>
    </lineage>
</organism>
<evidence type="ECO:0000259" key="2">
    <source>
        <dbReference type="Pfam" id="PF00534"/>
    </source>
</evidence>
<evidence type="ECO:0000313" key="5">
    <source>
        <dbReference type="Proteomes" id="UP001597075"/>
    </source>
</evidence>
<dbReference type="SUPFAM" id="SSF53756">
    <property type="entry name" value="UDP-Glycosyltransferase/glycogen phosphorylase"/>
    <property type="match status" value="1"/>
</dbReference>
<dbReference type="Gene3D" id="3.40.50.2000">
    <property type="entry name" value="Glycogen Phosphorylase B"/>
    <property type="match status" value="2"/>
</dbReference>
<dbReference type="AlphaFoldDB" id="A0ABD6CXI9"/>